<evidence type="ECO:0000313" key="2">
    <source>
        <dbReference type="EMBL" id="KAF2903287.1"/>
    </source>
</evidence>
<evidence type="ECO:0000313" key="3">
    <source>
        <dbReference type="Proteomes" id="UP000801492"/>
    </source>
</evidence>
<gene>
    <name evidence="2" type="ORF">ILUMI_02898</name>
</gene>
<name>A0A8K0DGU3_IGNLU</name>
<evidence type="ECO:0000256" key="1">
    <source>
        <dbReference type="SAM" id="MobiDB-lite"/>
    </source>
</evidence>
<dbReference type="AlphaFoldDB" id="A0A8K0DGU3"/>
<accession>A0A8K0DGU3</accession>
<proteinExistence type="predicted"/>
<protein>
    <submittedName>
        <fullName evidence="2">Uncharacterized protein</fullName>
    </submittedName>
</protein>
<dbReference type="EMBL" id="VTPC01001064">
    <property type="protein sequence ID" value="KAF2903287.1"/>
    <property type="molecule type" value="Genomic_DNA"/>
</dbReference>
<sequence length="118" mass="13309">MSWTELIKITCGSIANKVKNLLDGRGSNVRNFYGRLTRTDTGVMKTPEDVKREFDKSIKEVQGVPSDSFTGAREHQRYKRGFEEARRQAEQTAKQAAQKGRAWKQTGKSISDTSKKGI</sequence>
<feature type="region of interest" description="Disordered" evidence="1">
    <location>
        <begin position="82"/>
        <end position="118"/>
    </location>
</feature>
<keyword evidence="3" id="KW-1185">Reference proteome</keyword>
<organism evidence="2 3">
    <name type="scientific">Ignelater luminosus</name>
    <name type="common">Cucubano</name>
    <name type="synonym">Pyrophorus luminosus</name>
    <dbReference type="NCBI Taxonomy" id="2038154"/>
    <lineage>
        <taxon>Eukaryota</taxon>
        <taxon>Metazoa</taxon>
        <taxon>Ecdysozoa</taxon>
        <taxon>Arthropoda</taxon>
        <taxon>Hexapoda</taxon>
        <taxon>Insecta</taxon>
        <taxon>Pterygota</taxon>
        <taxon>Neoptera</taxon>
        <taxon>Endopterygota</taxon>
        <taxon>Coleoptera</taxon>
        <taxon>Polyphaga</taxon>
        <taxon>Elateriformia</taxon>
        <taxon>Elateroidea</taxon>
        <taxon>Elateridae</taxon>
        <taxon>Agrypninae</taxon>
        <taxon>Pyrophorini</taxon>
        <taxon>Ignelater</taxon>
    </lineage>
</organism>
<reference evidence="2" key="1">
    <citation type="submission" date="2019-08" db="EMBL/GenBank/DDBJ databases">
        <title>The genome of the North American firefly Photinus pyralis.</title>
        <authorList>
            <consortium name="Photinus pyralis genome working group"/>
            <person name="Fallon T.R."/>
            <person name="Sander Lower S.E."/>
            <person name="Weng J.-K."/>
        </authorList>
    </citation>
    <scope>NUCLEOTIDE SEQUENCE</scope>
    <source>
        <strain evidence="2">TRF0915ILg1</strain>
        <tissue evidence="2">Whole body</tissue>
    </source>
</reference>
<feature type="compositionally biased region" description="Low complexity" evidence="1">
    <location>
        <begin position="90"/>
        <end position="99"/>
    </location>
</feature>
<dbReference type="Proteomes" id="UP000801492">
    <property type="component" value="Unassembled WGS sequence"/>
</dbReference>
<comment type="caution">
    <text evidence="2">The sequence shown here is derived from an EMBL/GenBank/DDBJ whole genome shotgun (WGS) entry which is preliminary data.</text>
</comment>